<gene>
    <name evidence="4" type="ORF">PILCRDRAFT_815474</name>
</gene>
<keyword evidence="2" id="KW-0472">Membrane</keyword>
<reference evidence="5" key="2">
    <citation type="submission" date="2015-01" db="EMBL/GenBank/DDBJ databases">
        <title>Evolutionary Origins and Diversification of the Mycorrhizal Mutualists.</title>
        <authorList>
            <consortium name="DOE Joint Genome Institute"/>
            <consortium name="Mycorrhizal Genomics Consortium"/>
            <person name="Kohler A."/>
            <person name="Kuo A."/>
            <person name="Nagy L.G."/>
            <person name="Floudas D."/>
            <person name="Copeland A."/>
            <person name="Barry K.W."/>
            <person name="Cichocki N."/>
            <person name="Veneault-Fourrey C."/>
            <person name="LaButti K."/>
            <person name="Lindquist E.A."/>
            <person name="Lipzen A."/>
            <person name="Lundell T."/>
            <person name="Morin E."/>
            <person name="Murat C."/>
            <person name="Riley R."/>
            <person name="Ohm R."/>
            <person name="Sun H."/>
            <person name="Tunlid A."/>
            <person name="Henrissat B."/>
            <person name="Grigoriev I.V."/>
            <person name="Hibbett D.S."/>
            <person name="Martin F."/>
        </authorList>
    </citation>
    <scope>NUCLEOTIDE SEQUENCE [LARGE SCALE GENOMIC DNA]</scope>
    <source>
        <strain evidence="5">F 1598</strain>
    </source>
</reference>
<feature type="domain" description="Phospholipid/glycerol acyltransferase" evidence="3">
    <location>
        <begin position="45"/>
        <end position="268"/>
    </location>
</feature>
<feature type="transmembrane region" description="Helical" evidence="2">
    <location>
        <begin position="414"/>
        <end position="437"/>
    </location>
</feature>
<evidence type="ECO:0000313" key="4">
    <source>
        <dbReference type="EMBL" id="KIM87036.1"/>
    </source>
</evidence>
<feature type="compositionally biased region" description="Basic and acidic residues" evidence="1">
    <location>
        <begin position="761"/>
        <end position="774"/>
    </location>
</feature>
<feature type="region of interest" description="Disordered" evidence="1">
    <location>
        <begin position="637"/>
        <end position="691"/>
    </location>
</feature>
<accession>A0A0C3G8Q8</accession>
<keyword evidence="5" id="KW-1185">Reference proteome</keyword>
<dbReference type="STRING" id="765440.A0A0C3G8Q8"/>
<dbReference type="PANTHER" id="PTHR31605">
    <property type="entry name" value="GLYCEROL-3-PHOSPHATE O-ACYLTRANSFERASE 1"/>
    <property type="match status" value="1"/>
</dbReference>
<dbReference type="InterPro" id="IPR052744">
    <property type="entry name" value="GPAT/DAPAT"/>
</dbReference>
<dbReference type="GO" id="GO:0004366">
    <property type="term" value="F:glycerol-3-phosphate O-acyltransferase activity"/>
    <property type="evidence" value="ECO:0007669"/>
    <property type="project" value="TreeGrafter"/>
</dbReference>
<dbReference type="OrthoDB" id="2427554at2759"/>
<dbReference type="SMART" id="SM00563">
    <property type="entry name" value="PlsC"/>
    <property type="match status" value="1"/>
</dbReference>
<evidence type="ECO:0000256" key="2">
    <source>
        <dbReference type="SAM" id="Phobius"/>
    </source>
</evidence>
<reference evidence="4 5" key="1">
    <citation type="submission" date="2014-04" db="EMBL/GenBank/DDBJ databases">
        <authorList>
            <consortium name="DOE Joint Genome Institute"/>
            <person name="Kuo A."/>
            <person name="Tarkka M."/>
            <person name="Buscot F."/>
            <person name="Kohler A."/>
            <person name="Nagy L.G."/>
            <person name="Floudas D."/>
            <person name="Copeland A."/>
            <person name="Barry K.W."/>
            <person name="Cichocki N."/>
            <person name="Veneault-Fourrey C."/>
            <person name="LaButti K."/>
            <person name="Lindquist E.A."/>
            <person name="Lipzen A."/>
            <person name="Lundell T."/>
            <person name="Morin E."/>
            <person name="Murat C."/>
            <person name="Sun H."/>
            <person name="Tunlid A."/>
            <person name="Henrissat B."/>
            <person name="Grigoriev I.V."/>
            <person name="Hibbett D.S."/>
            <person name="Martin F."/>
            <person name="Nordberg H.P."/>
            <person name="Cantor M.N."/>
            <person name="Hua S.X."/>
        </authorList>
    </citation>
    <scope>NUCLEOTIDE SEQUENCE [LARGE SCALE GENOMIC DNA]</scope>
    <source>
        <strain evidence="4 5">F 1598</strain>
    </source>
</reference>
<protein>
    <recommendedName>
        <fullName evidence="3">Phospholipid/glycerol acyltransferase domain-containing protein</fullName>
    </recommendedName>
</protein>
<evidence type="ECO:0000259" key="3">
    <source>
        <dbReference type="SMART" id="SM00563"/>
    </source>
</evidence>
<dbReference type="HOGENOM" id="CLU_007860_2_0_1"/>
<dbReference type="EMBL" id="KN832980">
    <property type="protein sequence ID" value="KIM87036.1"/>
    <property type="molecule type" value="Genomic_DNA"/>
</dbReference>
<evidence type="ECO:0000313" key="5">
    <source>
        <dbReference type="Proteomes" id="UP000054166"/>
    </source>
</evidence>
<feature type="compositionally biased region" description="Polar residues" evidence="1">
    <location>
        <begin position="637"/>
        <end position="656"/>
    </location>
</feature>
<dbReference type="InterPro" id="IPR002123">
    <property type="entry name" value="Plipid/glycerol_acylTrfase"/>
</dbReference>
<dbReference type="Pfam" id="PF01553">
    <property type="entry name" value="Acyltransferase"/>
    <property type="match status" value="2"/>
</dbReference>
<proteinExistence type="predicted"/>
<dbReference type="AlphaFoldDB" id="A0A0C3G8Q8"/>
<dbReference type="InParanoid" id="A0A0C3G8Q8"/>
<name>A0A0C3G8Q8_PILCF</name>
<keyword evidence="2" id="KW-0812">Transmembrane</keyword>
<dbReference type="Proteomes" id="UP000054166">
    <property type="component" value="Unassembled WGS sequence"/>
</dbReference>
<dbReference type="PANTHER" id="PTHR31605:SF0">
    <property type="entry name" value="GLYCEROL-3-PHOSPHATE O-ACYLTRANSFERASE 1"/>
    <property type="match status" value="1"/>
</dbReference>
<feature type="transmembrane region" description="Helical" evidence="2">
    <location>
        <begin position="468"/>
        <end position="491"/>
    </location>
</feature>
<organism evidence="4 5">
    <name type="scientific">Piloderma croceum (strain F 1598)</name>
    <dbReference type="NCBI Taxonomy" id="765440"/>
    <lineage>
        <taxon>Eukaryota</taxon>
        <taxon>Fungi</taxon>
        <taxon>Dikarya</taxon>
        <taxon>Basidiomycota</taxon>
        <taxon>Agaricomycotina</taxon>
        <taxon>Agaricomycetes</taxon>
        <taxon>Agaricomycetidae</taxon>
        <taxon>Atheliales</taxon>
        <taxon>Atheliaceae</taxon>
        <taxon>Piloderma</taxon>
    </lineage>
</organism>
<dbReference type="SUPFAM" id="SSF69593">
    <property type="entry name" value="Glycerol-3-phosphate (1)-acyltransferase"/>
    <property type="match status" value="2"/>
</dbReference>
<dbReference type="GO" id="GO:0016287">
    <property type="term" value="F:glycerone-phosphate O-acyltransferase activity"/>
    <property type="evidence" value="ECO:0007669"/>
    <property type="project" value="TreeGrafter"/>
</dbReference>
<feature type="region of interest" description="Disordered" evidence="1">
    <location>
        <begin position="708"/>
        <end position="774"/>
    </location>
</feature>
<evidence type="ECO:0000256" key="1">
    <source>
        <dbReference type="SAM" id="MobiDB-lite"/>
    </source>
</evidence>
<dbReference type="GO" id="GO:0008654">
    <property type="term" value="P:phospholipid biosynthetic process"/>
    <property type="evidence" value="ECO:0007669"/>
    <property type="project" value="TreeGrafter"/>
</dbReference>
<dbReference type="FunCoup" id="A0A0C3G8Q8">
    <property type="interactions" value="75"/>
</dbReference>
<sequence length="774" mass="85952">MAHPSLHKRLFYEASVLFWRMVIRVFFREIRPRGAFNIPRHGPIILVAAPHSNQFIDPLLLLLEVHRETHRRLQFLIAAKSMKRKFVGFFSRLMDSIPVARAADDAKPGTGLVSLSANDPCLVLGHGTKFTSEFSAKMQIMLPKSLNSSVAEVAEVISDTELKIKRDFGGESGKTTARIREKLTELQAEGKDGLEFKTLPFVDQQKMYREVYQCLKDGGAIGIFPEGGSHDRTDLLPLKAGVSMMALGAMADHPNLQVKIVPVGLSYFHPHRFRSRAVVEFGSTLDVPAEFVEMYKEGGTKKREAVSKLLDLVYDALKTVTIRAPDYDTLMLIQAVRRLYKTPGQHLTLGQVVELNRRFLEGYVHFKDEPRVQKLRTDILKYNRLVRDLGLRDHQVPRAQKASWKTAGLLTYRIGLLVVWTILALPGTVLNSPMFILASVMSRRKAKEALAASNVKVAGRDVLATWKVLISLGLAPVVYGFYAFLATAVAVRAGVPLKWRLLMPFLTLTALPIMNYASLKFGEAGVDVLKSLRPLIVALIPGQQRSLDKLKTTRLRVANEVAAVINEFGPKLYDDFDEVRILVPSASAPPSTGTPGIWQRRSGTGAVDAQGNLLIHPMTWIDERLFGWSRSATRGTSAWSGLSTPTHDPSHSGTPNETDDEETPDYDNVLGIFPDQEHLGVPRGTTSRSRNNSYADLQRLRMANAEVSSSGTYLPADGEGLHSRGGHRSRKHSLTDSVPVDRIAAISGREPFSDATSDINNEIREKKSDHPHDE</sequence>
<keyword evidence="2" id="KW-1133">Transmembrane helix</keyword>